<protein>
    <recommendedName>
        <fullName evidence="3">Antitoxin</fullName>
    </recommendedName>
</protein>
<evidence type="ECO:0000313" key="2">
    <source>
        <dbReference type="Proteomes" id="UP000050360"/>
    </source>
</evidence>
<reference evidence="1 2" key="1">
    <citation type="submission" date="2015-09" db="EMBL/GenBank/DDBJ databases">
        <title>A metagenomics-based metabolic model of nitrate-dependent anaerobic oxidation of methane by Methanoperedens-like archaea.</title>
        <authorList>
            <person name="Arshad A."/>
            <person name="Speth D.R."/>
            <person name="De Graaf R.M."/>
            <person name="Op Den Camp H.J."/>
            <person name="Jetten M.S."/>
            <person name="Welte C.U."/>
        </authorList>
    </citation>
    <scope>NUCLEOTIDE SEQUENCE [LARGE SCALE GENOMIC DNA]</scope>
</reference>
<gene>
    <name evidence="1" type="ORF">MPEBLZ_03012</name>
</gene>
<evidence type="ECO:0000313" key="1">
    <source>
        <dbReference type="EMBL" id="KPQ42433.1"/>
    </source>
</evidence>
<name>A0A0P8A760_9EURY</name>
<comment type="caution">
    <text evidence="1">The sequence shown here is derived from an EMBL/GenBank/DDBJ whole genome shotgun (WGS) entry which is preliminary data.</text>
</comment>
<dbReference type="Proteomes" id="UP000050360">
    <property type="component" value="Unassembled WGS sequence"/>
</dbReference>
<sequence>MPETITQNKMVISFDAFNNLKKLKDELEALIETIEILNDEKLMKGIKSSRNDVKAGRIHELKTIDELDEVWV</sequence>
<dbReference type="AlphaFoldDB" id="A0A0P8A760"/>
<accession>A0A0P8A760</accession>
<proteinExistence type="predicted"/>
<organism evidence="1 2">
    <name type="scientific">Candidatus Methanoperedens nitratireducens</name>
    <dbReference type="NCBI Taxonomy" id="1392998"/>
    <lineage>
        <taxon>Archaea</taxon>
        <taxon>Methanobacteriati</taxon>
        <taxon>Methanobacteriota</taxon>
        <taxon>Stenosarchaea group</taxon>
        <taxon>Methanomicrobia</taxon>
        <taxon>Methanosarcinales</taxon>
        <taxon>ANME-2 cluster</taxon>
        <taxon>Candidatus Methanoperedentaceae</taxon>
        <taxon>Candidatus Methanoperedens</taxon>
    </lineage>
</organism>
<dbReference type="Gene3D" id="1.10.1220.170">
    <property type="match status" value="1"/>
</dbReference>
<evidence type="ECO:0008006" key="3">
    <source>
        <dbReference type="Google" id="ProtNLM"/>
    </source>
</evidence>
<dbReference type="EMBL" id="LKCM01000235">
    <property type="protein sequence ID" value="KPQ42433.1"/>
    <property type="molecule type" value="Genomic_DNA"/>
</dbReference>